<dbReference type="HOGENOM" id="CLU_3292432_0_0_3"/>
<accession>I4HEW8</accession>
<name>I4HEW8_MICAE</name>
<protein>
    <submittedName>
        <fullName evidence="1">Uncharacterized protein</fullName>
    </submittedName>
</protein>
<sequence length="40" mass="4441">MGTPFALPSFNNLSNALFLKVCIIQWISPIFDIKSSSIKV</sequence>
<dbReference type="Proteomes" id="UP000003613">
    <property type="component" value="Unassembled WGS sequence"/>
</dbReference>
<proteinExistence type="predicted"/>
<evidence type="ECO:0000313" key="1">
    <source>
        <dbReference type="EMBL" id="CCI20592.1"/>
    </source>
</evidence>
<evidence type="ECO:0000313" key="2">
    <source>
        <dbReference type="Proteomes" id="UP000003613"/>
    </source>
</evidence>
<dbReference type="AlphaFoldDB" id="I4HEW8"/>
<reference evidence="1 2" key="1">
    <citation type="submission" date="2012-04" db="EMBL/GenBank/DDBJ databases">
        <authorList>
            <person name="Genoscope - CEA"/>
        </authorList>
    </citation>
    <scope>NUCLEOTIDE SEQUENCE [LARGE SCALE GENOMIC DNA]</scope>
    <source>
        <strain evidence="1 2">9807</strain>
    </source>
</reference>
<dbReference type="EMBL" id="CAIM01000767">
    <property type="protein sequence ID" value="CCI20592.1"/>
    <property type="molecule type" value="Genomic_DNA"/>
</dbReference>
<organism evidence="1 2">
    <name type="scientific">Microcystis aeruginosa PCC 9807</name>
    <dbReference type="NCBI Taxonomy" id="1160283"/>
    <lineage>
        <taxon>Bacteria</taxon>
        <taxon>Bacillati</taxon>
        <taxon>Cyanobacteriota</taxon>
        <taxon>Cyanophyceae</taxon>
        <taxon>Oscillatoriophycideae</taxon>
        <taxon>Chroococcales</taxon>
        <taxon>Microcystaceae</taxon>
        <taxon>Microcystis</taxon>
    </lineage>
</organism>
<gene>
    <name evidence="1" type="ORF">MICAF_850003</name>
</gene>
<comment type="caution">
    <text evidence="1">The sequence shown here is derived from an EMBL/GenBank/DDBJ whole genome shotgun (WGS) entry which is preliminary data.</text>
</comment>